<gene>
    <name evidence="4" type="ORF">Pmar_PMAR000561</name>
</gene>
<evidence type="ECO:0000259" key="3">
    <source>
        <dbReference type="PROSITE" id="PS50118"/>
    </source>
</evidence>
<dbReference type="RefSeq" id="XP_002771508.1">
    <property type="nucleotide sequence ID" value="XM_002771462.1"/>
</dbReference>
<dbReference type="Gene3D" id="1.10.30.10">
    <property type="entry name" value="High mobility group box domain"/>
    <property type="match status" value="1"/>
</dbReference>
<dbReference type="PROSITE" id="PS50118">
    <property type="entry name" value="HMG_BOX_2"/>
    <property type="match status" value="1"/>
</dbReference>
<dbReference type="GO" id="GO:0005634">
    <property type="term" value="C:nucleus"/>
    <property type="evidence" value="ECO:0007669"/>
    <property type="project" value="UniProtKB-UniRule"/>
</dbReference>
<dbReference type="SUPFAM" id="SSF47095">
    <property type="entry name" value="HMG-box"/>
    <property type="match status" value="1"/>
</dbReference>
<evidence type="ECO:0000313" key="4">
    <source>
        <dbReference type="EMBL" id="EER03324.1"/>
    </source>
</evidence>
<keyword evidence="1" id="KW-0238">DNA-binding</keyword>
<dbReference type="GeneID" id="9047411"/>
<accession>C5LIY9</accession>
<dbReference type="Pfam" id="PF00505">
    <property type="entry name" value="HMG_box"/>
    <property type="match status" value="1"/>
</dbReference>
<name>C5LIY9_PERM5</name>
<dbReference type="InParanoid" id="C5LIY9"/>
<feature type="domain" description="HMG box" evidence="3">
    <location>
        <begin position="748"/>
        <end position="811"/>
    </location>
</feature>
<dbReference type="Pfam" id="PF23544">
    <property type="entry name" value="AtuA_ferredoxin"/>
    <property type="match status" value="1"/>
</dbReference>
<dbReference type="GO" id="GO:0003677">
    <property type="term" value="F:DNA binding"/>
    <property type="evidence" value="ECO:0007669"/>
    <property type="project" value="UniProtKB-UniRule"/>
</dbReference>
<dbReference type="InterPro" id="IPR010839">
    <property type="entry name" value="AtuA_N"/>
</dbReference>
<evidence type="ECO:0000313" key="5">
    <source>
        <dbReference type="Proteomes" id="UP000007800"/>
    </source>
</evidence>
<dbReference type="SUPFAM" id="SSF52096">
    <property type="entry name" value="ClpP/crotonase"/>
    <property type="match status" value="1"/>
</dbReference>
<dbReference type="InterPro" id="IPR036910">
    <property type="entry name" value="HMG_box_dom_sf"/>
</dbReference>
<proteinExistence type="predicted"/>
<feature type="region of interest" description="Disordered" evidence="2">
    <location>
        <begin position="706"/>
        <end position="736"/>
    </location>
</feature>
<organism evidence="5">
    <name type="scientific">Perkinsus marinus (strain ATCC 50983 / TXsc)</name>
    <dbReference type="NCBI Taxonomy" id="423536"/>
    <lineage>
        <taxon>Eukaryota</taxon>
        <taxon>Sar</taxon>
        <taxon>Alveolata</taxon>
        <taxon>Perkinsozoa</taxon>
        <taxon>Perkinsea</taxon>
        <taxon>Perkinsida</taxon>
        <taxon>Perkinsidae</taxon>
        <taxon>Perkinsus</taxon>
    </lineage>
</organism>
<feature type="compositionally biased region" description="Polar residues" evidence="2">
    <location>
        <begin position="708"/>
        <end position="732"/>
    </location>
</feature>
<protein>
    <recommendedName>
        <fullName evidence="3">HMG box domain-containing protein</fullName>
    </recommendedName>
</protein>
<dbReference type="CDD" id="cd00084">
    <property type="entry name" value="HMG-box_SF"/>
    <property type="match status" value="1"/>
</dbReference>
<dbReference type="InterPro" id="IPR056362">
    <property type="entry name" value="AtuA-like_ferredoxin_dom"/>
</dbReference>
<evidence type="ECO:0000256" key="1">
    <source>
        <dbReference type="PROSITE-ProRule" id="PRU00267"/>
    </source>
</evidence>
<dbReference type="PANTHER" id="PTHR47708">
    <property type="match status" value="1"/>
</dbReference>
<reference evidence="4 5" key="1">
    <citation type="submission" date="2008-07" db="EMBL/GenBank/DDBJ databases">
        <authorList>
            <person name="El-Sayed N."/>
            <person name="Caler E."/>
            <person name="Inman J."/>
            <person name="Amedeo P."/>
            <person name="Hass B."/>
            <person name="Wortman J."/>
        </authorList>
    </citation>
    <scope>NUCLEOTIDE SEQUENCE [LARGE SCALE GENOMIC DNA]</scope>
    <source>
        <strain evidence="5">ATCC 50983 / TXsc</strain>
    </source>
</reference>
<evidence type="ECO:0000256" key="2">
    <source>
        <dbReference type="SAM" id="MobiDB-lite"/>
    </source>
</evidence>
<keyword evidence="1" id="KW-0539">Nucleus</keyword>
<sequence>MPAPVASRDSVRIGGFCGFWGDSLIAAPQLVQRGRIEYLIGDYLAELTMSLLYGAKQRSGGKLGYATDFIEVVKMVGGEAKNRGVKFITNAGGLNPKACKAAIEKVYEERGWGEIKVGVVYGDDVLKEIGDLVDHVPHQKSLTTANIYLGAAPIVECLAGGADMVITGRVVDSALVLAPLIYEFGWSMEDLDLMASGTLAGHVLECGAQATGGLMTDCLEAEVAEGWSNIGYPIAEVLASGEFLVSKPPGTGGRVLVAGVKEQILYEIADPGNYIVPDVVCDFTQVKVDQVGDNAVRVANARGKCPTETYKVCGTYMDGYKVVTSLVVRGKDAEVKARKTAEAIIKRVEKHFGITLEESRIETISSDFEAMVRLAAKHEDKKVLQLLSNELSSAATSMAPGTIGFSSGRARPHAIIRMVPMLVAKSKIRAKIQIGRGPERQLEPSVGPVNIHWPHPTQRVLAVQAVDPHDFSPCETVPLLRVCYARSGDKGNNVNIGLFARNERYLPYIKHQVTADSVRHYFKNRWGLPSTSCVRYDVPGLGALNYLLTDILGGGGMASLHGDNLGKTYGQMLLQMPILMPSTALDAVRPSNLPELQHYSADCMGFSGQGFDFVIHRSKHVAEIILNRPKEHNSLTDEMMGSLTRCADLLTNNLDVRRSFIAQLAGLPRAPPPALAPGDVLVGGERLSIATLCGGEARPAKRLKADSHLNSPSHQQGSSLILTQPSPSTAASTPHKDPLAEMTILPTPQRPCSAYLAFAREQLHNARRMNPNRVIDAATFGVFAGQQWMSMSDADRAPYIEAFDSRMEEYRMLRAVAMVTGNVPWAADTKNLRRETTDAKSLEEIVTGFDTPAESARKFEAYCRQQTDLGRAGVTKLNSELLSYLPQIMVCLSRWLRAESSTVDATILRVFDPKGPLVELITSYSRGLTYERTPYGGNMRYLLPISVLPTATQRELLIQTGEQFDAAHGQRAAALYSAGGSSSRRSGRARDALCSFLSLPERYVSESRSVQLTAEEYFLVNFIYLMVSGPISAIDVASGRGSSSHHSHSNRKDFWSSHELGLGSSKRRCPSDTGETFSDSYDKLLDSYLARYFEQDPSISSEKVSTSSGEKEHRQHMGLLLVHLVIAFWIAPQSSSPVGVAQVKLDVPLLRSLRTVCVRVLALDSLKACITAVDAAEARRSNTHAGDEEEWSLLPGDRDGHRLALPPCFPPECQLLLPSVVELLHQKLYHDRSAVSSETAVYLLKVWVMLLQPWGAGAWIGTSSTVDVDVWPYYVMAMQCLLRNPYSLQPLPLYYPLMEIAFKHPAVSGTCEDMLVEGEDDRKFFNSTEIYSFVHMLVVLFECIVNDRLMSEVAINSLPQQGGGNAVFASPTTLAKSFVDEVYPAYRALLRSGSFVPDFKHDIKRISLAMKVSSFWGRTILVTGRQSAASATAKKGGAEESKLTRLKGMVEHALFAEDSRADQPLPSLPAISSVTPPKRISFEDSPPAGRVEAAEITNPLPQSRVTDVSYNRPLKYRGSRWSRPVARIEFECLLGPCPFVAPVYYSG</sequence>
<dbReference type="EMBL" id="GG682245">
    <property type="protein sequence ID" value="EER03324.1"/>
    <property type="molecule type" value="Genomic_DNA"/>
</dbReference>
<dbReference type="OrthoDB" id="425263at2759"/>
<feature type="DNA-binding region" description="HMG box" evidence="1">
    <location>
        <begin position="748"/>
        <end position="811"/>
    </location>
</feature>
<dbReference type="Proteomes" id="UP000007800">
    <property type="component" value="Unassembled WGS sequence"/>
</dbReference>
<dbReference type="PANTHER" id="PTHR47708:SF2">
    <property type="entry name" value="SI:CH73-132F6.5"/>
    <property type="match status" value="1"/>
</dbReference>
<keyword evidence="5" id="KW-1185">Reference proteome</keyword>
<dbReference type="Pfam" id="PF07287">
    <property type="entry name" value="AtuA"/>
    <property type="match status" value="1"/>
</dbReference>
<dbReference type="InterPro" id="IPR029045">
    <property type="entry name" value="ClpP/crotonase-like_dom_sf"/>
</dbReference>
<dbReference type="InterPro" id="IPR009071">
    <property type="entry name" value="HMG_box_dom"/>
</dbReference>